<reference evidence="1 2" key="1">
    <citation type="journal article" date="2013" name="Curr. Biol.">
        <title>The Genome of the Foraminiferan Reticulomyxa filosa.</title>
        <authorList>
            <person name="Glockner G."/>
            <person name="Hulsmann N."/>
            <person name="Schleicher M."/>
            <person name="Noegel A.A."/>
            <person name="Eichinger L."/>
            <person name="Gallinger C."/>
            <person name="Pawlowski J."/>
            <person name="Sierra R."/>
            <person name="Euteneuer U."/>
            <person name="Pillet L."/>
            <person name="Moustafa A."/>
            <person name="Platzer M."/>
            <person name="Groth M."/>
            <person name="Szafranski K."/>
            <person name="Schliwa M."/>
        </authorList>
    </citation>
    <scope>NUCLEOTIDE SEQUENCE [LARGE SCALE GENOMIC DNA]</scope>
</reference>
<gene>
    <name evidence="1" type="ORF">RFI_37530</name>
</gene>
<feature type="non-terminal residue" evidence="1">
    <location>
        <position position="1"/>
    </location>
</feature>
<keyword evidence="2" id="KW-1185">Reference proteome</keyword>
<sequence>IIQFWKKEMVWTLKTLKIFESEVSFDSRNKKEEYLRMTREATIDKENLDYLNHHRTFYIYDMTDNLQYWMIVVEKESFIVCCENGGLPSLQFFEITHHNIAPTCLDTAKSMMVHTMDNKHSKFSFGFQGKHYGKSERENRYLEKFWNGLVFSKEKGKYCFKSFFARNSEIFFYDNYNLFKISDELERTLKFSLKEKSKQLQFAHKDKKFAASVKHL</sequence>
<evidence type="ECO:0000313" key="1">
    <source>
        <dbReference type="EMBL" id="ETN99937.1"/>
    </source>
</evidence>
<accession>X6LD84</accession>
<comment type="caution">
    <text evidence="1">The sequence shown here is derived from an EMBL/GenBank/DDBJ whole genome shotgun (WGS) entry which is preliminary data.</text>
</comment>
<dbReference type="AlphaFoldDB" id="X6LD84"/>
<protein>
    <submittedName>
        <fullName evidence="1">Uncharacterized protein</fullName>
    </submittedName>
</protein>
<proteinExistence type="predicted"/>
<evidence type="ECO:0000313" key="2">
    <source>
        <dbReference type="Proteomes" id="UP000023152"/>
    </source>
</evidence>
<dbReference type="EMBL" id="ASPP01042450">
    <property type="protein sequence ID" value="ETN99937.1"/>
    <property type="molecule type" value="Genomic_DNA"/>
</dbReference>
<organism evidence="1 2">
    <name type="scientific">Reticulomyxa filosa</name>
    <dbReference type="NCBI Taxonomy" id="46433"/>
    <lineage>
        <taxon>Eukaryota</taxon>
        <taxon>Sar</taxon>
        <taxon>Rhizaria</taxon>
        <taxon>Retaria</taxon>
        <taxon>Foraminifera</taxon>
        <taxon>Monothalamids</taxon>
        <taxon>Reticulomyxidae</taxon>
        <taxon>Reticulomyxa</taxon>
    </lineage>
</organism>
<dbReference type="Proteomes" id="UP000023152">
    <property type="component" value="Unassembled WGS sequence"/>
</dbReference>
<name>X6LD84_RETFI</name>